<protein>
    <submittedName>
        <fullName evidence="1">Uncharacterized protein</fullName>
    </submittedName>
</protein>
<keyword evidence="2" id="KW-1185">Reference proteome</keyword>
<organism evidence="1 2">
    <name type="scientific">Dallia pectoralis</name>
    <name type="common">Alaska blackfish</name>
    <dbReference type="NCBI Taxonomy" id="75939"/>
    <lineage>
        <taxon>Eukaryota</taxon>
        <taxon>Metazoa</taxon>
        <taxon>Chordata</taxon>
        <taxon>Craniata</taxon>
        <taxon>Vertebrata</taxon>
        <taxon>Euteleostomi</taxon>
        <taxon>Actinopterygii</taxon>
        <taxon>Neopterygii</taxon>
        <taxon>Teleostei</taxon>
        <taxon>Protacanthopterygii</taxon>
        <taxon>Esociformes</taxon>
        <taxon>Umbridae</taxon>
        <taxon>Dallia</taxon>
    </lineage>
</organism>
<proteinExistence type="predicted"/>
<accession>A0ACC2FY56</accession>
<evidence type="ECO:0000313" key="2">
    <source>
        <dbReference type="Proteomes" id="UP001157502"/>
    </source>
</evidence>
<gene>
    <name evidence="1" type="ORF">DPEC_G00234280</name>
</gene>
<dbReference type="EMBL" id="CM055747">
    <property type="protein sequence ID" value="KAJ7996170.1"/>
    <property type="molecule type" value="Genomic_DNA"/>
</dbReference>
<comment type="caution">
    <text evidence="1">The sequence shown here is derived from an EMBL/GenBank/DDBJ whole genome shotgun (WGS) entry which is preliminary data.</text>
</comment>
<name>A0ACC2FY56_DALPE</name>
<reference evidence="1" key="1">
    <citation type="submission" date="2021-05" db="EMBL/GenBank/DDBJ databases">
        <authorList>
            <person name="Pan Q."/>
            <person name="Jouanno E."/>
            <person name="Zahm M."/>
            <person name="Klopp C."/>
            <person name="Cabau C."/>
            <person name="Louis A."/>
            <person name="Berthelot C."/>
            <person name="Parey E."/>
            <person name="Roest Crollius H."/>
            <person name="Montfort J."/>
            <person name="Robinson-Rechavi M."/>
            <person name="Bouchez O."/>
            <person name="Lampietro C."/>
            <person name="Lopez Roques C."/>
            <person name="Donnadieu C."/>
            <person name="Postlethwait J."/>
            <person name="Bobe J."/>
            <person name="Dillon D."/>
            <person name="Chandos A."/>
            <person name="von Hippel F."/>
            <person name="Guiguen Y."/>
        </authorList>
    </citation>
    <scope>NUCLEOTIDE SEQUENCE</scope>
    <source>
        <strain evidence="1">YG-Jan2019</strain>
    </source>
</reference>
<sequence length="282" mass="31752">MSLSETKDEVRTSSKRSRFGEGNETKNKSVYNQKRQTSPVPSCVSVKSDRSMRQPIQFKGDISTEQSQFDQKRPTSPVPSCVSMKSDRSMRQPIQFKDGDISTEQSINYQKRETSPVPSCVSMKSDQSMGHLYCSKGDISTEQRCTAKEEPLKIIQHGSKNDTQEKDEFVMICQQDLKSNLKKRLDGCNLTYKSCESLAISLQTPNCPLRELDLSYNPLQDKGVELLCSGPSSPLFNIQTLVRLGNQTAICWTGGSTLETGETQYGSWWRGEDEIRTEEICV</sequence>
<dbReference type="Proteomes" id="UP001157502">
    <property type="component" value="Chromosome 20"/>
</dbReference>
<evidence type="ECO:0000313" key="1">
    <source>
        <dbReference type="EMBL" id="KAJ7996170.1"/>
    </source>
</evidence>